<keyword evidence="3" id="KW-1185">Reference proteome</keyword>
<proteinExistence type="predicted"/>
<dbReference type="SUPFAM" id="SSF158372">
    <property type="entry name" value="AF1782-like"/>
    <property type="match status" value="1"/>
</dbReference>
<evidence type="ECO:0000259" key="1">
    <source>
        <dbReference type="Pfam" id="PF04010"/>
    </source>
</evidence>
<reference evidence="2 3" key="1">
    <citation type="journal article" date="2016" name="Sci. Rep.">
        <title>Metabolic traits of an uncultured archaeal lineage -MSBL1- from brine pools of the Red Sea.</title>
        <authorList>
            <person name="Mwirichia R."/>
            <person name="Alam I."/>
            <person name="Rashid M."/>
            <person name="Vinu M."/>
            <person name="Ba-Alawi W."/>
            <person name="Anthony Kamau A."/>
            <person name="Kamanda Ngugi D."/>
            <person name="Goker M."/>
            <person name="Klenk H.P."/>
            <person name="Bajic V."/>
            <person name="Stingl U."/>
        </authorList>
    </citation>
    <scope>NUCLEOTIDE SEQUENCE [LARGE SCALE GENOMIC DNA]</scope>
    <source>
        <strain evidence="2">SCGC-AAA261F19</strain>
    </source>
</reference>
<accession>A0A133VAL8</accession>
<sequence>MLRNELEQEIKKWTRRLNRKLSNARSVDEHGDNLIENAEAYRKDSEHFFQKDPIKSFECLIWAWAMIEIGEKLGHLRSS</sequence>
<comment type="caution">
    <text evidence="2">The sequence shown here is derived from an EMBL/GenBank/DDBJ whole genome shotgun (WGS) entry which is preliminary data.</text>
</comment>
<dbReference type="Pfam" id="PF04010">
    <property type="entry name" value="DUF357"/>
    <property type="match status" value="1"/>
</dbReference>
<evidence type="ECO:0000313" key="2">
    <source>
        <dbReference type="EMBL" id="KXB03502.1"/>
    </source>
</evidence>
<dbReference type="AlphaFoldDB" id="A0A133VAL8"/>
<gene>
    <name evidence="2" type="ORF">AKJ45_01395</name>
</gene>
<name>A0A133VAL8_9EURY</name>
<dbReference type="Gene3D" id="1.20.1270.90">
    <property type="entry name" value="AF1782-like"/>
    <property type="match status" value="1"/>
</dbReference>
<protein>
    <recommendedName>
        <fullName evidence="1">DUF357 domain-containing protein</fullName>
    </recommendedName>
</protein>
<dbReference type="InterPro" id="IPR036809">
    <property type="entry name" value="AF1782-like_sf"/>
</dbReference>
<feature type="domain" description="DUF357" evidence="1">
    <location>
        <begin position="12"/>
        <end position="75"/>
    </location>
</feature>
<dbReference type="EMBL" id="LHXZ01000011">
    <property type="protein sequence ID" value="KXB03502.1"/>
    <property type="molecule type" value="Genomic_DNA"/>
</dbReference>
<organism evidence="2 3">
    <name type="scientific">candidate division MSBL1 archaeon SCGC-AAA261F19</name>
    <dbReference type="NCBI Taxonomy" id="1698275"/>
    <lineage>
        <taxon>Archaea</taxon>
        <taxon>Methanobacteriati</taxon>
        <taxon>Methanobacteriota</taxon>
        <taxon>candidate division MSBL1</taxon>
    </lineage>
</organism>
<evidence type="ECO:0000313" key="3">
    <source>
        <dbReference type="Proteomes" id="UP000070565"/>
    </source>
</evidence>
<dbReference type="InterPro" id="IPR023140">
    <property type="entry name" value="DUF357"/>
</dbReference>
<dbReference type="Proteomes" id="UP000070565">
    <property type="component" value="Unassembled WGS sequence"/>
</dbReference>